<accession>A0A6H5J9D7</accession>
<dbReference type="Pfam" id="PF03732">
    <property type="entry name" value="Retrotrans_gag"/>
    <property type="match status" value="1"/>
</dbReference>
<dbReference type="OrthoDB" id="8006889at2759"/>
<keyword evidence="3" id="KW-1185">Reference proteome</keyword>
<dbReference type="InterPro" id="IPR005162">
    <property type="entry name" value="Retrotrans_gag_dom"/>
</dbReference>
<reference evidence="2 3" key="1">
    <citation type="submission" date="2020-02" db="EMBL/GenBank/DDBJ databases">
        <authorList>
            <person name="Ferguson B K."/>
        </authorList>
    </citation>
    <scope>NUCLEOTIDE SEQUENCE [LARGE SCALE GENOMIC DNA]</scope>
</reference>
<organism evidence="2 3">
    <name type="scientific">Trichogramma brassicae</name>
    <dbReference type="NCBI Taxonomy" id="86971"/>
    <lineage>
        <taxon>Eukaryota</taxon>
        <taxon>Metazoa</taxon>
        <taxon>Ecdysozoa</taxon>
        <taxon>Arthropoda</taxon>
        <taxon>Hexapoda</taxon>
        <taxon>Insecta</taxon>
        <taxon>Pterygota</taxon>
        <taxon>Neoptera</taxon>
        <taxon>Endopterygota</taxon>
        <taxon>Hymenoptera</taxon>
        <taxon>Apocrita</taxon>
        <taxon>Proctotrupomorpha</taxon>
        <taxon>Chalcidoidea</taxon>
        <taxon>Trichogrammatidae</taxon>
        <taxon>Trichogramma</taxon>
    </lineage>
</organism>
<evidence type="ECO:0000313" key="2">
    <source>
        <dbReference type="EMBL" id="CAB0044191.1"/>
    </source>
</evidence>
<feature type="domain" description="Retrotransposon gag" evidence="1">
    <location>
        <begin position="97"/>
        <end position="183"/>
    </location>
</feature>
<dbReference type="Proteomes" id="UP000479190">
    <property type="component" value="Unassembled WGS sequence"/>
</dbReference>
<evidence type="ECO:0000259" key="1">
    <source>
        <dbReference type="Pfam" id="PF03732"/>
    </source>
</evidence>
<dbReference type="EMBL" id="CADCXV010001407">
    <property type="protein sequence ID" value="CAB0044191.1"/>
    <property type="molecule type" value="Genomic_DNA"/>
</dbReference>
<protein>
    <recommendedName>
        <fullName evidence="1">Retrotransposon gag domain-containing protein</fullName>
    </recommendedName>
</protein>
<dbReference type="PANTHER" id="PTHR33194">
    <property type="entry name" value="ZINC KNUCKLE DOMAINCONTAINING PROTEIN"/>
    <property type="match status" value="1"/>
</dbReference>
<dbReference type="AlphaFoldDB" id="A0A6H5J9D7"/>
<dbReference type="PANTHER" id="PTHR33194:SF4">
    <property type="entry name" value="CCHC-TYPE DOMAIN-CONTAINING PROTEIN"/>
    <property type="match status" value="1"/>
</dbReference>
<evidence type="ECO:0000313" key="3">
    <source>
        <dbReference type="Proteomes" id="UP000479190"/>
    </source>
</evidence>
<sequence length="209" mass="24594">MILERRRGSRRRTGTYKVERRAEKCKTGGEQRTGQKLRARRTTLEVCPIAQRYGSKILGRQGRDGCRDILKPTRAIPTPRRYTDRRPAAFFAVEAVLVDEAAVWYESVEHKIKTWQDFERRFRRSFASQATTDELLTELRQRTQGKGEPISTYLNNFRFLCSRFRVPLPYENQLAIAFRGIRPEYRILWRIGQLRVSVSWSRPAKNSRA</sequence>
<proteinExistence type="predicted"/>
<name>A0A6H5J9D7_9HYME</name>
<gene>
    <name evidence="2" type="ORF">TBRA_LOCUS15779</name>
</gene>